<keyword evidence="3" id="KW-0862">Zinc</keyword>
<keyword evidence="2" id="KW-0479">Metal-binding</keyword>
<evidence type="ECO:0000259" key="6">
    <source>
        <dbReference type="PROSITE" id="PS51891"/>
    </source>
</evidence>
<dbReference type="GO" id="GO:0046872">
    <property type="term" value="F:metal ion binding"/>
    <property type="evidence" value="ECO:0007669"/>
    <property type="project" value="UniProtKB-KW"/>
</dbReference>
<dbReference type="Pfam" id="PF04828">
    <property type="entry name" value="GFA"/>
    <property type="match status" value="1"/>
</dbReference>
<name>A0A9N8DHN6_9STRA</name>
<dbReference type="EMBL" id="CAICTM010000149">
    <property type="protein sequence ID" value="CAB9502927.1"/>
    <property type="molecule type" value="Genomic_DNA"/>
</dbReference>
<comment type="similarity">
    <text evidence="1">Belongs to the Gfa family.</text>
</comment>
<evidence type="ECO:0000313" key="7">
    <source>
        <dbReference type="EMBL" id="CAB9502927.1"/>
    </source>
</evidence>
<evidence type="ECO:0000256" key="5">
    <source>
        <dbReference type="SAM" id="MobiDB-lite"/>
    </source>
</evidence>
<evidence type="ECO:0000256" key="2">
    <source>
        <dbReference type="ARBA" id="ARBA00022723"/>
    </source>
</evidence>
<dbReference type="Proteomes" id="UP001153069">
    <property type="component" value="Unassembled WGS sequence"/>
</dbReference>
<proteinExistence type="inferred from homology"/>
<feature type="region of interest" description="Disordered" evidence="5">
    <location>
        <begin position="175"/>
        <end position="194"/>
    </location>
</feature>
<dbReference type="Gene3D" id="3.90.1590.10">
    <property type="entry name" value="glutathione-dependent formaldehyde- activating enzyme (gfa)"/>
    <property type="match status" value="1"/>
</dbReference>
<organism evidence="7 8">
    <name type="scientific">Seminavis robusta</name>
    <dbReference type="NCBI Taxonomy" id="568900"/>
    <lineage>
        <taxon>Eukaryota</taxon>
        <taxon>Sar</taxon>
        <taxon>Stramenopiles</taxon>
        <taxon>Ochrophyta</taxon>
        <taxon>Bacillariophyta</taxon>
        <taxon>Bacillariophyceae</taxon>
        <taxon>Bacillariophycidae</taxon>
        <taxon>Naviculales</taxon>
        <taxon>Naviculaceae</taxon>
        <taxon>Seminavis</taxon>
    </lineage>
</organism>
<evidence type="ECO:0000256" key="1">
    <source>
        <dbReference type="ARBA" id="ARBA00005495"/>
    </source>
</evidence>
<dbReference type="InterPro" id="IPR006913">
    <property type="entry name" value="CENP-V/GFA"/>
</dbReference>
<gene>
    <name evidence="7" type="ORF">SEMRO_150_G068960.1</name>
</gene>
<evidence type="ECO:0000256" key="3">
    <source>
        <dbReference type="ARBA" id="ARBA00022833"/>
    </source>
</evidence>
<evidence type="ECO:0000256" key="4">
    <source>
        <dbReference type="ARBA" id="ARBA00023239"/>
    </source>
</evidence>
<dbReference type="PANTHER" id="PTHR33337">
    <property type="entry name" value="GFA DOMAIN-CONTAINING PROTEIN"/>
    <property type="match status" value="1"/>
</dbReference>
<dbReference type="InterPro" id="IPR011057">
    <property type="entry name" value="Mss4-like_sf"/>
</dbReference>
<dbReference type="SUPFAM" id="SSF51316">
    <property type="entry name" value="Mss4-like"/>
    <property type="match status" value="1"/>
</dbReference>
<sequence length="194" mass="21556">MNETTPSDRRTVPSLKGSCLCGAIQWQLDDVQLAQICVCHCGMCRRLSGSTFIPFGAIERAKLWPVVKDFPTLKSYQSSSTTTRYFCGTCSSAMVFDYHFEPNSLWVPLGSLQDLDPSLLDSTRDSLIFVNDQASYETTLKSDLKEFSSFGLYKSDPCQPCKKWDEIPTFVSTAASSESENQVDLKDLPGATET</sequence>
<dbReference type="PANTHER" id="PTHR33337:SF40">
    <property type="entry name" value="CENP-V_GFA DOMAIN-CONTAINING PROTEIN-RELATED"/>
    <property type="match status" value="1"/>
</dbReference>
<dbReference type="AlphaFoldDB" id="A0A9N8DHN6"/>
<accession>A0A9N8DHN6</accession>
<evidence type="ECO:0000313" key="8">
    <source>
        <dbReference type="Proteomes" id="UP001153069"/>
    </source>
</evidence>
<reference evidence="7" key="1">
    <citation type="submission" date="2020-06" db="EMBL/GenBank/DDBJ databases">
        <authorList>
            <consortium name="Plant Systems Biology data submission"/>
        </authorList>
    </citation>
    <scope>NUCLEOTIDE SEQUENCE</scope>
    <source>
        <strain evidence="7">D6</strain>
    </source>
</reference>
<dbReference type="OrthoDB" id="6329284at2759"/>
<feature type="domain" description="CENP-V/GFA" evidence="6">
    <location>
        <begin position="15"/>
        <end position="137"/>
    </location>
</feature>
<dbReference type="PROSITE" id="PS51891">
    <property type="entry name" value="CENP_V_GFA"/>
    <property type="match status" value="1"/>
</dbReference>
<keyword evidence="4" id="KW-0456">Lyase</keyword>
<comment type="caution">
    <text evidence="7">The sequence shown here is derived from an EMBL/GenBank/DDBJ whole genome shotgun (WGS) entry which is preliminary data.</text>
</comment>
<dbReference type="GO" id="GO:0016846">
    <property type="term" value="F:carbon-sulfur lyase activity"/>
    <property type="evidence" value="ECO:0007669"/>
    <property type="project" value="InterPro"/>
</dbReference>
<keyword evidence="8" id="KW-1185">Reference proteome</keyword>
<protein>
    <submittedName>
        <fullName evidence="7">Glutathione-dependent formaldehyde-activating enzyme</fullName>
    </submittedName>
</protein>